<feature type="domain" description="Knr4/Smi1-like" evidence="1">
    <location>
        <begin position="36"/>
        <end position="143"/>
    </location>
</feature>
<dbReference type="InterPro" id="IPR018958">
    <property type="entry name" value="Knr4/Smi1-like_dom"/>
</dbReference>
<organism evidence="2 3">
    <name type="scientific">Acinetobacter ursingii</name>
    <dbReference type="NCBI Taxonomy" id="108980"/>
    <lineage>
        <taxon>Bacteria</taxon>
        <taxon>Pseudomonadati</taxon>
        <taxon>Pseudomonadota</taxon>
        <taxon>Gammaproteobacteria</taxon>
        <taxon>Moraxellales</taxon>
        <taxon>Moraxellaceae</taxon>
        <taxon>Acinetobacter</taxon>
    </lineage>
</organism>
<accession>A0AA46NQW9</accession>
<geneLocation type="plasmid" evidence="2 3">
    <name>pRIVM_C010559_1</name>
</geneLocation>
<evidence type="ECO:0000313" key="2">
    <source>
        <dbReference type="EMBL" id="UYF73494.1"/>
    </source>
</evidence>
<evidence type="ECO:0000259" key="1">
    <source>
        <dbReference type="SMART" id="SM00860"/>
    </source>
</evidence>
<gene>
    <name evidence="2" type="ORF">LSO60_17415</name>
</gene>
<reference evidence="2" key="1">
    <citation type="journal article" date="2022" name="J Glob Antimicrob Resist">
        <title>Comparative analysis of IMP-4- and OXA-58-containing plasmids of three carbapenemase-producing Acinetobacter ursingii strains in the Netherlands.</title>
        <authorList>
            <person name="Hendrickx A.P.A."/>
            <person name="Schade R.P."/>
            <person name="Landman F."/>
            <person name="Bosch T."/>
            <person name="Schouls L.M."/>
            <person name="van Dijk K."/>
        </authorList>
    </citation>
    <scope>NUCLEOTIDE SEQUENCE</scope>
    <source>
        <strain evidence="2">RIVM_C010559</strain>
    </source>
</reference>
<dbReference type="SUPFAM" id="SSF160631">
    <property type="entry name" value="SMI1/KNR4-like"/>
    <property type="match status" value="1"/>
</dbReference>
<sequence length="149" mass="17323">MRSRISLIGVVQIYGSISIQELKELSGNSRLNIELPDDIFISAYERKIGFIFPKDYKKVLKEISNIFYGTIELASLTDEKECYRGLSQILNDAREQGLPEDWLPICEDNGSYYCLSPNHKIRYWTADGYSDEQWEDLADWIKQVWIDGN</sequence>
<dbReference type="Gene3D" id="3.40.1580.10">
    <property type="entry name" value="SMI1/KNR4-like"/>
    <property type="match status" value="1"/>
</dbReference>
<proteinExistence type="predicted"/>
<dbReference type="EMBL" id="CP089052">
    <property type="protein sequence ID" value="UYF73494.1"/>
    <property type="molecule type" value="Genomic_DNA"/>
</dbReference>
<keyword evidence="2" id="KW-0614">Plasmid</keyword>
<protein>
    <submittedName>
        <fullName evidence="2">SMI1/KNR4 family protein</fullName>
    </submittedName>
</protein>
<name>A0AA46NQW9_9GAMM</name>
<dbReference type="SMART" id="SM00860">
    <property type="entry name" value="SMI1_KNR4"/>
    <property type="match status" value="1"/>
</dbReference>
<dbReference type="InterPro" id="IPR037883">
    <property type="entry name" value="Knr4/Smi1-like_sf"/>
</dbReference>
<dbReference type="Pfam" id="PF14567">
    <property type="entry name" value="SUKH_5"/>
    <property type="match status" value="1"/>
</dbReference>
<dbReference type="RefSeq" id="WP_228719708.1">
    <property type="nucleotide sequence ID" value="NZ_CP089052.1"/>
</dbReference>
<dbReference type="AlphaFoldDB" id="A0AA46NQW9"/>
<dbReference type="Proteomes" id="UP001164064">
    <property type="component" value="Plasmid pRIVM_C010559_1"/>
</dbReference>
<evidence type="ECO:0000313" key="3">
    <source>
        <dbReference type="Proteomes" id="UP001164064"/>
    </source>
</evidence>